<protein>
    <recommendedName>
        <fullName evidence="2">SGNH hydrolase-type esterase domain-containing protein</fullName>
    </recommendedName>
</protein>
<dbReference type="GO" id="GO:0004622">
    <property type="term" value="F:phosphatidylcholine lysophospholipase activity"/>
    <property type="evidence" value="ECO:0007669"/>
    <property type="project" value="TreeGrafter"/>
</dbReference>
<dbReference type="OrthoDB" id="1046782at2759"/>
<dbReference type="InterPro" id="IPR013517">
    <property type="entry name" value="FG-GAP"/>
</dbReference>
<keyword evidence="1" id="KW-0732">Signal</keyword>
<evidence type="ECO:0000313" key="4">
    <source>
        <dbReference type="Proteomes" id="UP000717696"/>
    </source>
</evidence>
<keyword evidence="4" id="KW-1185">Reference proteome</keyword>
<dbReference type="EMBL" id="JAGMUU010000001">
    <property type="protein sequence ID" value="KAH7161956.1"/>
    <property type="molecule type" value="Genomic_DNA"/>
</dbReference>
<dbReference type="InterPro" id="IPR028994">
    <property type="entry name" value="Integrin_alpha_N"/>
</dbReference>
<sequence length="963" mass="104029">MALGALSQRHNVSRRWNGWTLMTLMLVASSFWIPASNAATLPRRDLQPRAIIADGIDLRILPIGDSITHGSPDEPWRSYRGYLWDMLIETNNVDYVGAEKSGTGMVDQDHEGHRGQFITKIRTNSSTGIYAAPNIALLHAGTNDMKEDEDILNAPSRIKILVDYILEHSEDAVVLVAQIIPSTYNGVQAKIDNFNDALVDIVDSLVSENKKVALVAMNEAVSTSDLQDGLHPTEEGYEKMADAWYAAIQAADAKGWITEAGEAQDPPDSTDSSESCQSTPSWYDLGTIAKGPSAAYSNGEFVQNWVKIGVVAEGACDRSLLHFMDLDGDGLKDYACVNKKNGSTRVHLNIADSNGKTSGLWNELGMIATGGSGRKGAGVRFADLNGDGRDDYIWVDSRNGAVYAWINRGANDDGSWAWQALGVVASGVGANTTNLQLADINGDGRADFCIVDPTTGTVTAWINNGASYKPDWYKVGVIATGASASQGDTVFLGDFTGEGRADYMIVGEGGKVTGLVNRRQETTLIPGWMTAVTVAEGPDGVEQEQVRLVDMTGDGKVDYLAVGKEGKVTLWENTGTGGTYQPGDGVVLCDLNGDKAMDYFWLSPSGKGWVYLNTGKGTDAWKSYGQTAAGVGYDREFIRMGVLTKSGRADYIVLDEDTGRALWWQNLGEDYKYNWAERGECATGPKNTIETKFGWKFNAKNVRFADLNNDGLDDYLYINETGAVVMWAHQGGDEPSFANPTLVADGVGALPQDIHFADTNGDGRLDYVVVGRATGLSRSWHHLGFRDDGSIRWNTPLSFADGTGAVGSAVMIVDMTGEGRADYVTVEPGTGRLNLTKNRCLAIDSDDDNTGGNKPWLGRTESEWCDIANQTGLSPAQKSYVWGSDGAGLGVGQWLDEKIASDGDKDWLKTIRDSYKDVLGGQYLKNLDCTSLEGDCNFLLLPNCSTWDTASEQSLISSANLAL</sequence>
<dbReference type="InterPro" id="IPR051532">
    <property type="entry name" value="Ester_Hydrolysis_Enzymes"/>
</dbReference>
<dbReference type="InterPro" id="IPR013830">
    <property type="entry name" value="SGNH_hydro"/>
</dbReference>
<gene>
    <name evidence="3" type="ORF">B0J13DRAFT_430718</name>
</gene>
<accession>A0A9P9FHN5</accession>
<reference evidence="3" key="1">
    <citation type="journal article" date="2021" name="Nat. Commun.">
        <title>Genetic determinants of endophytism in the Arabidopsis root mycobiome.</title>
        <authorList>
            <person name="Mesny F."/>
            <person name="Miyauchi S."/>
            <person name="Thiergart T."/>
            <person name="Pickel B."/>
            <person name="Atanasova L."/>
            <person name="Karlsson M."/>
            <person name="Huettel B."/>
            <person name="Barry K.W."/>
            <person name="Haridas S."/>
            <person name="Chen C."/>
            <person name="Bauer D."/>
            <person name="Andreopoulos W."/>
            <person name="Pangilinan J."/>
            <person name="LaButti K."/>
            <person name="Riley R."/>
            <person name="Lipzen A."/>
            <person name="Clum A."/>
            <person name="Drula E."/>
            <person name="Henrissat B."/>
            <person name="Kohler A."/>
            <person name="Grigoriev I.V."/>
            <person name="Martin F.M."/>
            <person name="Hacquard S."/>
        </authorList>
    </citation>
    <scope>NUCLEOTIDE SEQUENCE</scope>
    <source>
        <strain evidence="3">MPI-CAGE-AT-0021</strain>
    </source>
</reference>
<dbReference type="AlphaFoldDB" id="A0A9P9FHN5"/>
<evidence type="ECO:0000259" key="2">
    <source>
        <dbReference type="Pfam" id="PF13472"/>
    </source>
</evidence>
<name>A0A9P9FHN5_9HYPO</name>
<proteinExistence type="predicted"/>
<dbReference type="SUPFAM" id="SSF52266">
    <property type="entry name" value="SGNH hydrolase"/>
    <property type="match status" value="1"/>
</dbReference>
<dbReference type="Proteomes" id="UP000717696">
    <property type="component" value="Unassembled WGS sequence"/>
</dbReference>
<dbReference type="SUPFAM" id="SSF69318">
    <property type="entry name" value="Integrin alpha N-terminal domain"/>
    <property type="match status" value="2"/>
</dbReference>
<evidence type="ECO:0000313" key="3">
    <source>
        <dbReference type="EMBL" id="KAH7161956.1"/>
    </source>
</evidence>
<comment type="caution">
    <text evidence="3">The sequence shown here is derived from an EMBL/GenBank/DDBJ whole genome shotgun (WGS) entry which is preliminary data.</text>
</comment>
<feature type="domain" description="SGNH hydrolase-type esterase" evidence="2">
    <location>
        <begin position="63"/>
        <end position="238"/>
    </location>
</feature>
<evidence type="ECO:0000256" key="1">
    <source>
        <dbReference type="ARBA" id="ARBA00022729"/>
    </source>
</evidence>
<dbReference type="Gene3D" id="2.130.10.130">
    <property type="entry name" value="Integrin alpha, N-terminal"/>
    <property type="match status" value="1"/>
</dbReference>
<dbReference type="Gene3D" id="3.40.50.1110">
    <property type="entry name" value="SGNH hydrolase"/>
    <property type="match status" value="1"/>
</dbReference>
<organism evidence="3 4">
    <name type="scientific">Dactylonectria estremocensis</name>
    <dbReference type="NCBI Taxonomy" id="1079267"/>
    <lineage>
        <taxon>Eukaryota</taxon>
        <taxon>Fungi</taxon>
        <taxon>Dikarya</taxon>
        <taxon>Ascomycota</taxon>
        <taxon>Pezizomycotina</taxon>
        <taxon>Sordariomycetes</taxon>
        <taxon>Hypocreomycetidae</taxon>
        <taxon>Hypocreales</taxon>
        <taxon>Nectriaceae</taxon>
        <taxon>Dactylonectria</taxon>
    </lineage>
</organism>
<dbReference type="PANTHER" id="PTHR30383:SF5">
    <property type="entry name" value="SGNH HYDROLASE-TYPE ESTERASE DOMAIN-CONTAINING PROTEIN"/>
    <property type="match status" value="1"/>
</dbReference>
<dbReference type="Pfam" id="PF13517">
    <property type="entry name" value="FG-GAP_3"/>
    <property type="match status" value="3"/>
</dbReference>
<dbReference type="Pfam" id="PF13472">
    <property type="entry name" value="Lipase_GDSL_2"/>
    <property type="match status" value="1"/>
</dbReference>
<dbReference type="PANTHER" id="PTHR30383">
    <property type="entry name" value="THIOESTERASE 1/PROTEASE 1/LYSOPHOSPHOLIPASE L1"/>
    <property type="match status" value="1"/>
</dbReference>
<dbReference type="InterPro" id="IPR036514">
    <property type="entry name" value="SGNH_hydro_sf"/>
</dbReference>
<dbReference type="CDD" id="cd01833">
    <property type="entry name" value="XynB_like"/>
    <property type="match status" value="1"/>
</dbReference>